<evidence type="ECO:0008006" key="5">
    <source>
        <dbReference type="Google" id="ProtNLM"/>
    </source>
</evidence>
<accession>A0A554NA15</accession>
<sequence>MDSESTEGRTLSLDLPAALDEWLADRAAELDVDESELVLQLVGSYRVAADADDGTAAELADTIDEDAVDVEEAVRGEVEDALAGATVDEDAIIRQAETRMSERADALEAEFDEKLDDVRRRVVQLKGEVGGKASADHDHEAFERLDELAAGLGEVRAEIQKLQETGEGDDLAARVSDLEGKLDTLARVVVRLRDAPDDVGDETLMEIKRAAARRGADEARCESCGETVSIGLLPEAECPHCRSPFGGLVEGSGGVFGSPPRLVGPGERGGTEPDGGAVDDGGVGSELSDLGTDEGSGVDPGGGGDGAVSTDGGDR</sequence>
<feature type="region of interest" description="Disordered" evidence="2">
    <location>
        <begin position="252"/>
        <end position="315"/>
    </location>
</feature>
<evidence type="ECO:0000256" key="2">
    <source>
        <dbReference type="SAM" id="MobiDB-lite"/>
    </source>
</evidence>
<keyword evidence="1" id="KW-0175">Coiled coil</keyword>
<dbReference type="AlphaFoldDB" id="A0A554NA15"/>
<dbReference type="OrthoDB" id="178000at2157"/>
<evidence type="ECO:0000256" key="1">
    <source>
        <dbReference type="SAM" id="Coils"/>
    </source>
</evidence>
<name>A0A554NA15_9EURY</name>
<comment type="caution">
    <text evidence="3">The sequence shown here is derived from an EMBL/GenBank/DDBJ whole genome shotgun (WGS) entry which is preliminary data.</text>
</comment>
<organism evidence="3 4">
    <name type="scientific">Haloglomus irregulare</name>
    <dbReference type="NCBI Taxonomy" id="2234134"/>
    <lineage>
        <taxon>Archaea</taxon>
        <taxon>Methanobacteriati</taxon>
        <taxon>Methanobacteriota</taxon>
        <taxon>Stenosarchaea group</taxon>
        <taxon>Halobacteria</taxon>
        <taxon>Halobacteriales</taxon>
        <taxon>Natronomonadaceae</taxon>
        <taxon>Haloglomus</taxon>
    </lineage>
</organism>
<reference evidence="3 4" key="1">
    <citation type="submission" date="2018-06" db="EMBL/GenBank/DDBJ databases">
        <title>Natronomonas sp. F16-60 a new haloarchaeon isolated from a solar saltern of Isla Cristina, Huelva, Spain.</title>
        <authorList>
            <person name="Duran-Viseras A."/>
            <person name="Sanchez-Porro C."/>
            <person name="Ventosa A."/>
        </authorList>
    </citation>
    <scope>NUCLEOTIDE SEQUENCE [LARGE SCALE GENOMIC DNA]</scope>
    <source>
        <strain evidence="3 4">F16-60</strain>
    </source>
</reference>
<proteinExistence type="predicted"/>
<protein>
    <recommendedName>
        <fullName evidence="5">CopG family transcriptional regulator</fullName>
    </recommendedName>
</protein>
<gene>
    <name evidence="3" type="ORF">DP107_08065</name>
</gene>
<evidence type="ECO:0000313" key="4">
    <source>
        <dbReference type="Proteomes" id="UP000319894"/>
    </source>
</evidence>
<evidence type="ECO:0000313" key="3">
    <source>
        <dbReference type="EMBL" id="TSD14202.1"/>
    </source>
</evidence>
<keyword evidence="4" id="KW-1185">Reference proteome</keyword>
<dbReference type="EMBL" id="QMDX01000004">
    <property type="protein sequence ID" value="TSD14202.1"/>
    <property type="molecule type" value="Genomic_DNA"/>
</dbReference>
<dbReference type="Proteomes" id="UP000319894">
    <property type="component" value="Unassembled WGS sequence"/>
</dbReference>
<dbReference type="InParanoid" id="A0A554NA15"/>
<dbReference type="RefSeq" id="WP_144261649.1">
    <property type="nucleotide sequence ID" value="NZ_QMDX01000004.1"/>
</dbReference>
<feature type="coiled-coil region" evidence="1">
    <location>
        <begin position="108"/>
        <end position="165"/>
    </location>
</feature>